<comment type="caution">
    <text evidence="2">The sequence shown here is derived from an EMBL/GenBank/DDBJ whole genome shotgun (WGS) entry which is preliminary data.</text>
</comment>
<feature type="transmembrane region" description="Helical" evidence="1">
    <location>
        <begin position="141"/>
        <end position="165"/>
    </location>
</feature>
<protein>
    <submittedName>
        <fullName evidence="2">Uncharacterized protein</fullName>
    </submittedName>
</protein>
<keyword evidence="1" id="KW-0812">Transmembrane</keyword>
<evidence type="ECO:0000313" key="2">
    <source>
        <dbReference type="EMBL" id="MQM20855.1"/>
    </source>
</evidence>
<dbReference type="EMBL" id="NMUH01010277">
    <property type="protein sequence ID" value="MQM20855.1"/>
    <property type="molecule type" value="Genomic_DNA"/>
</dbReference>
<gene>
    <name evidence="2" type="ORF">Taro_053884</name>
</gene>
<organism evidence="2 3">
    <name type="scientific">Colocasia esculenta</name>
    <name type="common">Wild taro</name>
    <name type="synonym">Arum esculentum</name>
    <dbReference type="NCBI Taxonomy" id="4460"/>
    <lineage>
        <taxon>Eukaryota</taxon>
        <taxon>Viridiplantae</taxon>
        <taxon>Streptophyta</taxon>
        <taxon>Embryophyta</taxon>
        <taxon>Tracheophyta</taxon>
        <taxon>Spermatophyta</taxon>
        <taxon>Magnoliopsida</taxon>
        <taxon>Liliopsida</taxon>
        <taxon>Araceae</taxon>
        <taxon>Aroideae</taxon>
        <taxon>Colocasieae</taxon>
        <taxon>Colocasia</taxon>
    </lineage>
</organism>
<keyword evidence="1" id="KW-1133">Transmembrane helix</keyword>
<reference evidence="2" key="1">
    <citation type="submission" date="2017-07" db="EMBL/GenBank/DDBJ databases">
        <title>Taro Niue Genome Assembly and Annotation.</title>
        <authorList>
            <person name="Atibalentja N."/>
            <person name="Keating K."/>
            <person name="Fields C.J."/>
        </authorList>
    </citation>
    <scope>NUCLEOTIDE SEQUENCE</scope>
    <source>
        <strain evidence="2">Niue_2</strain>
        <tissue evidence="2">Leaf</tissue>
    </source>
</reference>
<proteinExistence type="predicted"/>
<name>A0A843XPF0_COLES</name>
<feature type="transmembrane region" description="Helical" evidence="1">
    <location>
        <begin position="104"/>
        <end position="121"/>
    </location>
</feature>
<keyword evidence="1" id="KW-0472">Membrane</keyword>
<dbReference type="Proteomes" id="UP000652761">
    <property type="component" value="Unassembled WGS sequence"/>
</dbReference>
<feature type="transmembrane region" description="Helical" evidence="1">
    <location>
        <begin position="49"/>
        <end position="69"/>
    </location>
</feature>
<sequence length="173" mass="18710">MVVPKKGTSTLLACPCRVLLGEHLALCFRWLAFQQGPSVSCRRVLPMFLGARAASVVVVFARAAVGFILSLHIHVGVSRRLREPTCGVAFTGAGLWSVEPVKGVLALLAVPLLWVGCRCVALEVEVHRLVALCSGAVFQNYWLLSWVVLAGQLVSCFRTVATFVVKVPPLVLF</sequence>
<evidence type="ECO:0000313" key="3">
    <source>
        <dbReference type="Proteomes" id="UP000652761"/>
    </source>
</evidence>
<keyword evidence="3" id="KW-1185">Reference proteome</keyword>
<accession>A0A843XPF0</accession>
<evidence type="ECO:0000256" key="1">
    <source>
        <dbReference type="SAM" id="Phobius"/>
    </source>
</evidence>
<dbReference type="AlphaFoldDB" id="A0A843XPF0"/>